<name>A0ABP8WPP3_9PSEU</name>
<organism evidence="1 2">
    <name type="scientific">Pseudonocardia yuanmonensis</name>
    <dbReference type="NCBI Taxonomy" id="1095914"/>
    <lineage>
        <taxon>Bacteria</taxon>
        <taxon>Bacillati</taxon>
        <taxon>Actinomycetota</taxon>
        <taxon>Actinomycetes</taxon>
        <taxon>Pseudonocardiales</taxon>
        <taxon>Pseudonocardiaceae</taxon>
        <taxon>Pseudonocardia</taxon>
    </lineage>
</organism>
<evidence type="ECO:0000313" key="2">
    <source>
        <dbReference type="Proteomes" id="UP001500325"/>
    </source>
</evidence>
<gene>
    <name evidence="1" type="ORF">GCM10023215_31530</name>
</gene>
<keyword evidence="2" id="KW-1185">Reference proteome</keyword>
<evidence type="ECO:0000313" key="1">
    <source>
        <dbReference type="EMBL" id="GAA4692147.1"/>
    </source>
</evidence>
<protein>
    <submittedName>
        <fullName evidence="1">Uncharacterized protein</fullName>
    </submittedName>
</protein>
<dbReference type="EMBL" id="BAABIC010000009">
    <property type="protein sequence ID" value="GAA4692147.1"/>
    <property type="molecule type" value="Genomic_DNA"/>
</dbReference>
<reference evidence="2" key="1">
    <citation type="journal article" date="2019" name="Int. J. Syst. Evol. Microbiol.">
        <title>The Global Catalogue of Microorganisms (GCM) 10K type strain sequencing project: providing services to taxonomists for standard genome sequencing and annotation.</title>
        <authorList>
            <consortium name="The Broad Institute Genomics Platform"/>
            <consortium name="The Broad Institute Genome Sequencing Center for Infectious Disease"/>
            <person name="Wu L."/>
            <person name="Ma J."/>
        </authorList>
    </citation>
    <scope>NUCLEOTIDE SEQUENCE [LARGE SCALE GENOMIC DNA]</scope>
    <source>
        <strain evidence="2">JCM 18055</strain>
    </source>
</reference>
<comment type="caution">
    <text evidence="1">The sequence shown here is derived from an EMBL/GenBank/DDBJ whole genome shotgun (WGS) entry which is preliminary data.</text>
</comment>
<accession>A0ABP8WPP3</accession>
<dbReference type="Proteomes" id="UP001500325">
    <property type="component" value="Unassembled WGS sequence"/>
</dbReference>
<sequence>MEGYEASQTHIAFLGKETSAVERMESRHREIRGVADVVQPCGWMKNLAVPCPDSACEHSGALRDLLDVSPALRKRLGQAGAR</sequence>
<proteinExistence type="predicted"/>